<keyword evidence="2" id="KW-1185">Reference proteome</keyword>
<reference evidence="1 2" key="1">
    <citation type="journal article" date="2012" name="J. Bacteriol.">
        <title>Complete genome sequence of Enterobacter aerogenes KCTC 2190.</title>
        <authorList>
            <person name="Shin S.H."/>
            <person name="Kim S."/>
            <person name="Kim J.Y."/>
            <person name="Lee S."/>
            <person name="Um Y."/>
            <person name="Oh M.K."/>
            <person name="Kim Y.R."/>
            <person name="Lee J."/>
            <person name="Yang K.S."/>
        </authorList>
    </citation>
    <scope>NUCLEOTIDE SEQUENCE [LARGE SCALE GENOMIC DNA]</scope>
    <source>
        <strain evidence="1 2">KCTC 2190</strain>
    </source>
</reference>
<sequence length="31" mass="3577">MMLSVWSDMNLLLGLLHSRLFFAAKGQIDIR</sequence>
<gene>
    <name evidence="1" type="ordered locus">EAE_22360</name>
</gene>
<dbReference type="AlphaFoldDB" id="A0A0H3FXX1"/>
<organism evidence="1 2">
    <name type="scientific">Klebsiella aerogenes (strain ATCC 13048 / DSM 30053 / CCUG 1429 / JCM 1235 / KCTC 2190 / NBRC 13534 / NCIMB 10102 / NCTC 10006 / CDC 819-56)</name>
    <name type="common">Enterobacter aerogenes</name>
    <dbReference type="NCBI Taxonomy" id="1028307"/>
    <lineage>
        <taxon>Bacteria</taxon>
        <taxon>Pseudomonadati</taxon>
        <taxon>Pseudomonadota</taxon>
        <taxon>Gammaproteobacteria</taxon>
        <taxon>Enterobacterales</taxon>
        <taxon>Enterobacteriaceae</taxon>
        <taxon>Klebsiella/Raoultella group</taxon>
        <taxon>Klebsiella</taxon>
    </lineage>
</organism>
<dbReference type="Proteomes" id="UP000008881">
    <property type="component" value="Chromosome"/>
</dbReference>
<accession>A0A0H3FXX1</accession>
<evidence type="ECO:0000313" key="1">
    <source>
        <dbReference type="EMBL" id="AEG99371.1"/>
    </source>
</evidence>
<dbReference type="EMBL" id="CP002824">
    <property type="protein sequence ID" value="AEG99371.1"/>
    <property type="molecule type" value="Genomic_DNA"/>
</dbReference>
<name>A0A0H3FXX1_KLEAK</name>
<proteinExistence type="predicted"/>
<dbReference type="HOGENOM" id="CLU_3396308_0_0_6"/>
<protein>
    <submittedName>
        <fullName evidence="1">Uncharacterized protein</fullName>
    </submittedName>
</protein>
<evidence type="ECO:0000313" key="2">
    <source>
        <dbReference type="Proteomes" id="UP000008881"/>
    </source>
</evidence>
<dbReference type="KEGG" id="eae:EAE_22360"/>